<dbReference type="InterPro" id="IPR049492">
    <property type="entry name" value="BD-FAE-like_dom"/>
</dbReference>
<dbReference type="AlphaFoldDB" id="A0A4V3WEI4"/>
<accession>A0A4V3WEI4</accession>
<organism evidence="2 3">
    <name type="scientific">Metabacillus sediminilitoris</name>
    <dbReference type="NCBI Taxonomy" id="2567941"/>
    <lineage>
        <taxon>Bacteria</taxon>
        <taxon>Bacillati</taxon>
        <taxon>Bacillota</taxon>
        <taxon>Bacilli</taxon>
        <taxon>Bacillales</taxon>
        <taxon>Bacillaceae</taxon>
        <taxon>Metabacillus</taxon>
    </lineage>
</organism>
<gene>
    <name evidence="2" type="ORF">E6W99_21425</name>
</gene>
<dbReference type="Proteomes" id="UP000310334">
    <property type="component" value="Unassembled WGS sequence"/>
</dbReference>
<evidence type="ECO:0000259" key="1">
    <source>
        <dbReference type="Pfam" id="PF20434"/>
    </source>
</evidence>
<name>A0A4V3WEI4_9BACI</name>
<dbReference type="InterPro" id="IPR029058">
    <property type="entry name" value="AB_hydrolase_fold"/>
</dbReference>
<keyword evidence="3" id="KW-1185">Reference proteome</keyword>
<dbReference type="Pfam" id="PF20434">
    <property type="entry name" value="BD-FAE"/>
    <property type="match status" value="1"/>
</dbReference>
<dbReference type="OrthoDB" id="179999at2"/>
<feature type="domain" description="BD-FAE-like" evidence="1">
    <location>
        <begin position="13"/>
        <end position="93"/>
    </location>
</feature>
<protein>
    <recommendedName>
        <fullName evidence="1">BD-FAE-like domain-containing protein</fullName>
    </recommendedName>
</protein>
<sequence>MSKDRRVEEDGRGWTGTFHDVIDAVNHLSNLDDRFQLDLSRLVILRHSAGGHLALWLASRMNKVHTDDLGKSLVVPIQSVISLVGVERIRELSYRSDTYLYYLRSG</sequence>
<evidence type="ECO:0000313" key="2">
    <source>
        <dbReference type="EMBL" id="THF76520.1"/>
    </source>
</evidence>
<dbReference type="EMBL" id="SSNT01000020">
    <property type="protein sequence ID" value="THF76520.1"/>
    <property type="molecule type" value="Genomic_DNA"/>
</dbReference>
<proteinExistence type="predicted"/>
<dbReference type="Gene3D" id="3.40.50.1820">
    <property type="entry name" value="alpha/beta hydrolase"/>
    <property type="match status" value="1"/>
</dbReference>
<dbReference type="SUPFAM" id="SSF53474">
    <property type="entry name" value="alpha/beta-Hydrolases"/>
    <property type="match status" value="1"/>
</dbReference>
<reference evidence="2 3" key="1">
    <citation type="submission" date="2019-04" db="EMBL/GenBank/DDBJ databases">
        <title>Bacillus sediminilitoris sp. nov., isolated from a tidal flat sediment on the East China Sea.</title>
        <authorList>
            <person name="Wei Y."/>
            <person name="Mao H."/>
            <person name="Fang J."/>
        </authorList>
    </citation>
    <scope>NUCLEOTIDE SEQUENCE [LARGE SCALE GENOMIC DNA]</scope>
    <source>
        <strain evidence="2 3">DSL-17</strain>
    </source>
</reference>
<evidence type="ECO:0000313" key="3">
    <source>
        <dbReference type="Proteomes" id="UP000310334"/>
    </source>
</evidence>
<comment type="caution">
    <text evidence="2">The sequence shown here is derived from an EMBL/GenBank/DDBJ whole genome shotgun (WGS) entry which is preliminary data.</text>
</comment>